<dbReference type="SUPFAM" id="SSF53067">
    <property type="entry name" value="Actin-like ATPase domain"/>
    <property type="match status" value="2"/>
</dbReference>
<comment type="similarity">
    <text evidence="5 6">Belongs to the FtsA/MreB family.</text>
</comment>
<dbReference type="EMBL" id="CP017641">
    <property type="protein sequence ID" value="APZ95756.1"/>
    <property type="molecule type" value="Genomic_DNA"/>
</dbReference>
<comment type="subunit">
    <text evidence="6">Forms polymers.</text>
</comment>
<comment type="subcellular location">
    <subcellularLocation>
        <location evidence="6">Cytoplasm</location>
    </subcellularLocation>
    <text evidence="6">Membrane-associated.</text>
</comment>
<evidence type="ECO:0000256" key="1">
    <source>
        <dbReference type="ARBA" id="ARBA00022490"/>
    </source>
</evidence>
<dbReference type="Gene3D" id="3.30.420.40">
    <property type="match status" value="3"/>
</dbReference>
<gene>
    <name evidence="6 7" type="primary">mreB</name>
    <name evidence="7" type="ORF">Fuma_05418</name>
</gene>
<dbReference type="KEGG" id="fmr:Fuma_05418"/>
<comment type="caution">
    <text evidence="6">Lacks conserved residue(s) required for the propagation of feature annotation.</text>
</comment>
<dbReference type="HAMAP" id="MF_02207">
    <property type="entry name" value="MreB"/>
    <property type="match status" value="1"/>
</dbReference>
<dbReference type="GO" id="GO:0005737">
    <property type="term" value="C:cytoplasm"/>
    <property type="evidence" value="ECO:0007669"/>
    <property type="project" value="UniProtKB-SubCell"/>
</dbReference>
<name>A0A1P8WNY3_9PLAN</name>
<keyword evidence="8" id="KW-1185">Reference proteome</keyword>
<dbReference type="InterPro" id="IPR056546">
    <property type="entry name" value="MreB_MamK-like"/>
</dbReference>
<accession>A0A1P8WNY3</accession>
<dbReference type="Proteomes" id="UP000187735">
    <property type="component" value="Chromosome"/>
</dbReference>
<evidence type="ECO:0000256" key="4">
    <source>
        <dbReference type="ARBA" id="ARBA00022960"/>
    </source>
</evidence>
<sequence length="346" mass="36990">MLTRLRQQFSTNLAIDLGTTSTRIGLPGEGIRLDEPSVVAVGRGHSSVIGRGAAVGKLAHQMLGRTPEGIRAVRPIAHGVISDFELTEAMLRYFLQKATGRSFGLRPRAVIAIPGCITAVEKRAVINSAERAGTGKIWLIEKARAAAIGAGLPISEPLASMVCDIGGGTTEVAVMSLGDSVANRSIRTAGDLMDRAIVRYLRRRYSLRIGDQTAEQLKLQIGSAAALDHELSHEVSGLDTASGIPRKAMITSEEVREALADPLQEVVDCIRGTIEQCQPELIADLADTGLVLTGGGAQLRGIDRYLNQHLGIPVRVIESPRTTVTRGAMICLDHLEQWQGRLDSGN</sequence>
<evidence type="ECO:0000256" key="5">
    <source>
        <dbReference type="ARBA" id="ARBA00023458"/>
    </source>
</evidence>
<evidence type="ECO:0000256" key="6">
    <source>
        <dbReference type="HAMAP-Rule" id="MF_02207"/>
    </source>
</evidence>
<comment type="function">
    <text evidence="6">Forms membrane-associated dynamic filaments that are essential for cell shape determination. Acts by regulating cell wall synthesis and cell elongation, and thus cell shape. A feedback loop between cell geometry and MreB localization may maintain elongated cell shape by targeting cell wall growth to regions of negative cell wall curvature.</text>
</comment>
<dbReference type="CDD" id="cd10225">
    <property type="entry name" value="ASKHA_NBD_MreB-like"/>
    <property type="match status" value="1"/>
</dbReference>
<evidence type="ECO:0000256" key="3">
    <source>
        <dbReference type="ARBA" id="ARBA00022840"/>
    </source>
</evidence>
<evidence type="ECO:0000313" key="8">
    <source>
        <dbReference type="Proteomes" id="UP000187735"/>
    </source>
</evidence>
<dbReference type="STRING" id="1891926.Fuma_05418"/>
<keyword evidence="1 6" id="KW-0963">Cytoplasm</keyword>
<dbReference type="Pfam" id="PF06723">
    <property type="entry name" value="MreB_Mbl"/>
    <property type="match status" value="1"/>
</dbReference>
<dbReference type="GO" id="GO:0008360">
    <property type="term" value="P:regulation of cell shape"/>
    <property type="evidence" value="ECO:0007669"/>
    <property type="project" value="UniProtKB-UniRule"/>
</dbReference>
<dbReference type="GO" id="GO:0000902">
    <property type="term" value="P:cell morphogenesis"/>
    <property type="evidence" value="ECO:0007669"/>
    <property type="project" value="InterPro"/>
</dbReference>
<dbReference type="PANTHER" id="PTHR42749">
    <property type="entry name" value="CELL SHAPE-DETERMINING PROTEIN MREB"/>
    <property type="match status" value="1"/>
</dbReference>
<dbReference type="OrthoDB" id="9768127at2"/>
<dbReference type="AlphaFoldDB" id="A0A1P8WNY3"/>
<dbReference type="InterPro" id="IPR004753">
    <property type="entry name" value="MreB"/>
</dbReference>
<dbReference type="RefSeq" id="WP_077026869.1">
    <property type="nucleotide sequence ID" value="NZ_CP017641.1"/>
</dbReference>
<feature type="binding site" evidence="6">
    <location>
        <begin position="167"/>
        <end position="169"/>
    </location>
    <ligand>
        <name>ATP</name>
        <dbReference type="ChEBI" id="CHEBI:30616"/>
    </ligand>
</feature>
<protein>
    <recommendedName>
        <fullName evidence="6">Cell shape-determining protein MreB</fullName>
    </recommendedName>
</protein>
<dbReference type="PRINTS" id="PR01652">
    <property type="entry name" value="SHAPEPROTEIN"/>
</dbReference>
<dbReference type="NCBIfam" id="TIGR00904">
    <property type="entry name" value="mreB"/>
    <property type="match status" value="1"/>
</dbReference>
<dbReference type="PANTHER" id="PTHR42749:SF1">
    <property type="entry name" value="CELL SHAPE-DETERMINING PROTEIN MREB"/>
    <property type="match status" value="1"/>
</dbReference>
<reference evidence="7 8" key="1">
    <citation type="journal article" date="2016" name="Front. Microbiol.">
        <title>Fuerstia marisgermanicae gen. nov., sp. nov., an Unusual Member of the Phylum Planctomycetes from the German Wadden Sea.</title>
        <authorList>
            <person name="Kohn T."/>
            <person name="Heuer A."/>
            <person name="Jogler M."/>
            <person name="Vollmers J."/>
            <person name="Boedeker C."/>
            <person name="Bunk B."/>
            <person name="Rast P."/>
            <person name="Borchert D."/>
            <person name="Glockner I."/>
            <person name="Freese H.M."/>
            <person name="Klenk H.P."/>
            <person name="Overmann J."/>
            <person name="Kaster A.K."/>
            <person name="Rohde M."/>
            <person name="Wiegand S."/>
            <person name="Jogler C."/>
        </authorList>
    </citation>
    <scope>NUCLEOTIDE SEQUENCE [LARGE SCALE GENOMIC DNA]</scope>
    <source>
        <strain evidence="7 8">NH11</strain>
    </source>
</reference>
<keyword evidence="2 6" id="KW-0547">Nucleotide-binding</keyword>
<feature type="binding site" evidence="6">
    <location>
        <begin position="215"/>
        <end position="218"/>
    </location>
    <ligand>
        <name>ATP</name>
        <dbReference type="ChEBI" id="CHEBI:30616"/>
    </ligand>
</feature>
<keyword evidence="3 6" id="KW-0067">ATP-binding</keyword>
<dbReference type="GO" id="GO:0005524">
    <property type="term" value="F:ATP binding"/>
    <property type="evidence" value="ECO:0007669"/>
    <property type="project" value="UniProtKB-KW"/>
</dbReference>
<dbReference type="InterPro" id="IPR043129">
    <property type="entry name" value="ATPase_NBD"/>
</dbReference>
<proteinExistence type="inferred from homology"/>
<keyword evidence="4 6" id="KW-0133">Cell shape</keyword>
<organism evidence="7 8">
    <name type="scientific">Fuerstiella marisgermanici</name>
    <dbReference type="NCBI Taxonomy" id="1891926"/>
    <lineage>
        <taxon>Bacteria</taxon>
        <taxon>Pseudomonadati</taxon>
        <taxon>Planctomycetota</taxon>
        <taxon>Planctomycetia</taxon>
        <taxon>Planctomycetales</taxon>
        <taxon>Planctomycetaceae</taxon>
        <taxon>Fuerstiella</taxon>
    </lineage>
</organism>
<dbReference type="NCBIfam" id="NF010539">
    <property type="entry name" value="PRK13927.1"/>
    <property type="match status" value="1"/>
</dbReference>
<evidence type="ECO:0000313" key="7">
    <source>
        <dbReference type="EMBL" id="APZ95756.1"/>
    </source>
</evidence>
<evidence type="ECO:0000256" key="2">
    <source>
        <dbReference type="ARBA" id="ARBA00022741"/>
    </source>
</evidence>